<evidence type="ECO:0000313" key="2">
    <source>
        <dbReference type="EMBL" id="PAV93030.1"/>
    </source>
</evidence>
<name>A0A2A2M3J6_9BILA</name>
<feature type="compositionally biased region" description="Basic residues" evidence="1">
    <location>
        <begin position="138"/>
        <end position="153"/>
    </location>
</feature>
<reference evidence="2 3" key="1">
    <citation type="journal article" date="2017" name="Curr. Biol.">
        <title>Genome architecture and evolution of a unichromosomal asexual nematode.</title>
        <authorList>
            <person name="Fradin H."/>
            <person name="Zegar C."/>
            <person name="Gutwein M."/>
            <person name="Lucas J."/>
            <person name="Kovtun M."/>
            <person name="Corcoran D."/>
            <person name="Baugh L.R."/>
            <person name="Kiontke K."/>
            <person name="Gunsalus K."/>
            <person name="Fitch D.H."/>
            <person name="Piano F."/>
        </authorList>
    </citation>
    <scope>NUCLEOTIDE SEQUENCE [LARGE SCALE GENOMIC DNA]</scope>
    <source>
        <strain evidence="2">PF1309</strain>
    </source>
</reference>
<accession>A0A2A2M3J6</accession>
<sequence length="161" mass="19097">MRAHQIDRPRQPFLPIGRLDPDIGLQPPRLAFVGQIDRRDIDAPHPPYRDRHRRRRRPAPVGREHQRRVRRPHPRAAKVEAIMPDHQVQSRARPDLEQLDPRAVACGDMQQPGHQPRRPPDLVGLRRPVQPRPDRRIVPRQRRPQHVGNRRRLDRLAREYP</sequence>
<feature type="compositionally biased region" description="Basic and acidic residues" evidence="1">
    <location>
        <begin position="36"/>
        <end position="49"/>
    </location>
</feature>
<feature type="compositionally biased region" description="Basic residues" evidence="1">
    <location>
        <begin position="65"/>
        <end position="76"/>
    </location>
</feature>
<feature type="compositionally biased region" description="Basic and acidic residues" evidence="1">
    <location>
        <begin position="1"/>
        <end position="10"/>
    </location>
</feature>
<dbReference type="Proteomes" id="UP000218231">
    <property type="component" value="Unassembled WGS sequence"/>
</dbReference>
<gene>
    <name evidence="2" type="ORF">WR25_00543</name>
</gene>
<evidence type="ECO:0000313" key="3">
    <source>
        <dbReference type="Proteomes" id="UP000218231"/>
    </source>
</evidence>
<keyword evidence="3" id="KW-1185">Reference proteome</keyword>
<evidence type="ECO:0000256" key="1">
    <source>
        <dbReference type="SAM" id="MobiDB-lite"/>
    </source>
</evidence>
<organism evidence="2 3">
    <name type="scientific">Diploscapter pachys</name>
    <dbReference type="NCBI Taxonomy" id="2018661"/>
    <lineage>
        <taxon>Eukaryota</taxon>
        <taxon>Metazoa</taxon>
        <taxon>Ecdysozoa</taxon>
        <taxon>Nematoda</taxon>
        <taxon>Chromadorea</taxon>
        <taxon>Rhabditida</taxon>
        <taxon>Rhabditina</taxon>
        <taxon>Rhabditomorpha</taxon>
        <taxon>Rhabditoidea</taxon>
        <taxon>Rhabditidae</taxon>
        <taxon>Diploscapter</taxon>
    </lineage>
</organism>
<dbReference type="EMBL" id="LIAE01005800">
    <property type="protein sequence ID" value="PAV93030.1"/>
    <property type="molecule type" value="Genomic_DNA"/>
</dbReference>
<dbReference type="AlphaFoldDB" id="A0A2A2M3J6"/>
<protein>
    <submittedName>
        <fullName evidence="2">Uncharacterized protein</fullName>
    </submittedName>
</protein>
<comment type="caution">
    <text evidence="2">The sequence shown here is derived from an EMBL/GenBank/DDBJ whole genome shotgun (WGS) entry which is preliminary data.</text>
</comment>
<feature type="region of interest" description="Disordered" evidence="1">
    <location>
        <begin position="1"/>
        <end position="161"/>
    </location>
</feature>
<proteinExistence type="predicted"/>